<dbReference type="Pfam" id="PF00125">
    <property type="entry name" value="Histone"/>
    <property type="match status" value="1"/>
</dbReference>
<evidence type="ECO:0000313" key="21">
    <source>
        <dbReference type="Proteomes" id="UP000239899"/>
    </source>
</evidence>
<feature type="transmembrane region" description="Helical" evidence="16">
    <location>
        <begin position="335"/>
        <end position="356"/>
    </location>
</feature>
<gene>
    <name evidence="20" type="ORF">C2E21_1054</name>
</gene>
<dbReference type="InterPro" id="IPR002119">
    <property type="entry name" value="Histone_H2A"/>
</dbReference>
<evidence type="ECO:0000259" key="18">
    <source>
        <dbReference type="Pfam" id="PF01490"/>
    </source>
</evidence>
<dbReference type="GO" id="GO:0006865">
    <property type="term" value="P:amino acid transport"/>
    <property type="evidence" value="ECO:0007669"/>
    <property type="project" value="UniProtKB-KW"/>
</dbReference>
<evidence type="ECO:0000256" key="10">
    <source>
        <dbReference type="ARBA" id="ARBA00022989"/>
    </source>
</evidence>
<protein>
    <submittedName>
        <fullName evidence="20">Histone H2A</fullName>
    </submittedName>
</protein>
<comment type="caution">
    <text evidence="20">The sequence shown here is derived from an EMBL/GenBank/DDBJ whole genome shotgun (WGS) entry which is preliminary data.</text>
</comment>
<name>A0A2P6U282_CHLSO</name>
<feature type="compositionally biased region" description="Basic and acidic residues" evidence="15">
    <location>
        <begin position="141"/>
        <end position="151"/>
    </location>
</feature>
<feature type="domain" description="Core Histone H2A/H2B/H3" evidence="17">
    <location>
        <begin position="12"/>
        <end position="88"/>
    </location>
</feature>
<evidence type="ECO:0000256" key="14">
    <source>
        <dbReference type="ARBA" id="ARBA00023269"/>
    </source>
</evidence>
<dbReference type="AlphaFoldDB" id="A0A2P6U282"/>
<dbReference type="GO" id="GO:0005634">
    <property type="term" value="C:nucleus"/>
    <property type="evidence" value="ECO:0007669"/>
    <property type="project" value="UniProtKB-SubCell"/>
</dbReference>
<evidence type="ECO:0000259" key="17">
    <source>
        <dbReference type="Pfam" id="PF00125"/>
    </source>
</evidence>
<feature type="transmembrane region" description="Helical" evidence="16">
    <location>
        <begin position="510"/>
        <end position="527"/>
    </location>
</feature>
<evidence type="ECO:0000256" key="6">
    <source>
        <dbReference type="ARBA" id="ARBA00011538"/>
    </source>
</evidence>
<keyword evidence="10 16" id="KW-1133">Transmembrane helix</keyword>
<evidence type="ECO:0000256" key="4">
    <source>
        <dbReference type="ARBA" id="ARBA00004370"/>
    </source>
</evidence>
<dbReference type="GO" id="GO:0003677">
    <property type="term" value="F:DNA binding"/>
    <property type="evidence" value="ECO:0007669"/>
    <property type="project" value="UniProtKB-KW"/>
</dbReference>
<dbReference type="InterPro" id="IPR009072">
    <property type="entry name" value="Histone-fold"/>
</dbReference>
<feature type="transmembrane region" description="Helical" evidence="16">
    <location>
        <begin position="213"/>
        <end position="234"/>
    </location>
</feature>
<keyword evidence="14" id="KW-0544">Nucleosome core</keyword>
<dbReference type="InterPro" id="IPR032458">
    <property type="entry name" value="Histone_H2A_CS"/>
</dbReference>
<keyword evidence="9" id="KW-0029">Amino-acid transport</keyword>
<evidence type="ECO:0000256" key="12">
    <source>
        <dbReference type="ARBA" id="ARBA00023136"/>
    </source>
</evidence>
<dbReference type="SMART" id="SM00414">
    <property type="entry name" value="H2A"/>
    <property type="match status" value="1"/>
</dbReference>
<dbReference type="GO" id="GO:0046982">
    <property type="term" value="F:protein heterodimerization activity"/>
    <property type="evidence" value="ECO:0007669"/>
    <property type="project" value="InterPro"/>
</dbReference>
<dbReference type="InterPro" id="IPR013057">
    <property type="entry name" value="AA_transpt_TM"/>
</dbReference>
<feature type="region of interest" description="Disordered" evidence="15">
    <location>
        <begin position="141"/>
        <end position="180"/>
    </location>
</feature>
<comment type="similarity">
    <text evidence="5">Belongs to the histone H2A family.</text>
</comment>
<dbReference type="CDD" id="cd00074">
    <property type="entry name" value="HFD_H2A"/>
    <property type="match status" value="1"/>
</dbReference>
<feature type="domain" description="Histone H2A C-terminal" evidence="19">
    <location>
        <begin position="91"/>
        <end position="124"/>
    </location>
</feature>
<dbReference type="Pfam" id="PF16211">
    <property type="entry name" value="Histone_H2A_C"/>
    <property type="match status" value="1"/>
</dbReference>
<keyword evidence="21" id="KW-1185">Reference proteome</keyword>
<comment type="subunit">
    <text evidence="6">The nucleosome is a histone octamer containing two molecules each of H2A, H2B, H3 and H4 assembled in one H3-H4 heterotetramer and two H2A-H2B heterodimers. The octamer wraps approximately 147 bp of DNA.</text>
</comment>
<feature type="domain" description="Amino acid transporter transmembrane" evidence="18">
    <location>
        <begin position="187"/>
        <end position="596"/>
    </location>
</feature>
<evidence type="ECO:0000256" key="13">
    <source>
        <dbReference type="ARBA" id="ARBA00023242"/>
    </source>
</evidence>
<evidence type="ECO:0000256" key="15">
    <source>
        <dbReference type="SAM" id="MobiDB-lite"/>
    </source>
</evidence>
<feature type="transmembrane region" description="Helical" evidence="16">
    <location>
        <begin position="467"/>
        <end position="489"/>
    </location>
</feature>
<evidence type="ECO:0000256" key="5">
    <source>
        <dbReference type="ARBA" id="ARBA00010691"/>
    </source>
</evidence>
<evidence type="ECO:0000256" key="11">
    <source>
        <dbReference type="ARBA" id="ARBA00023125"/>
    </source>
</evidence>
<comment type="subcellular location">
    <subcellularLocation>
        <location evidence="3">Chromosome</location>
    </subcellularLocation>
    <subcellularLocation>
        <location evidence="4">Membrane</location>
    </subcellularLocation>
    <subcellularLocation>
        <location evidence="2">Nucleus</location>
    </subcellularLocation>
</comment>
<evidence type="ECO:0000256" key="7">
    <source>
        <dbReference type="ARBA" id="ARBA00022454"/>
    </source>
</evidence>
<evidence type="ECO:0000256" key="8">
    <source>
        <dbReference type="ARBA" id="ARBA00022692"/>
    </source>
</evidence>
<dbReference type="GO" id="GO:0000786">
    <property type="term" value="C:nucleosome"/>
    <property type="evidence" value="ECO:0007669"/>
    <property type="project" value="UniProtKB-KW"/>
</dbReference>
<evidence type="ECO:0000256" key="16">
    <source>
        <dbReference type="SAM" id="Phobius"/>
    </source>
</evidence>
<dbReference type="SUPFAM" id="SSF47113">
    <property type="entry name" value="Histone-fold"/>
    <property type="match status" value="1"/>
</dbReference>
<dbReference type="GO" id="GO:0016020">
    <property type="term" value="C:membrane"/>
    <property type="evidence" value="ECO:0007669"/>
    <property type="project" value="UniProtKB-SubCell"/>
</dbReference>
<feature type="transmembrane region" description="Helical" evidence="16">
    <location>
        <begin position="533"/>
        <end position="556"/>
    </location>
</feature>
<sequence>MSGRGKGKIAGTKKVSRASKAGLQFPVGRIARYLRKGRYSERIGAGAPVYLAAVLEYLAAEVLELAGNAARDNKKTRIIPRHIQLAVRNDEELSKLLAGVTIAEGGVLPNIHSVLLPKKKSGKGQGGSMSPMATATVERVTVRPDDKERFAGRPPLPPAGDAYQPLLHEPPPHGEGAPNTEELQRRTLLSSGINLSKAIMGVGILALPRVFSLLGIGTATLWLAFVALLSYASMHMLTKATARTGLASYSDLVRDRLGLFAQTIHDLSIIANCFGMMVVYLVVIGDVLVGEGKAEGLLSEDCGDRRTVLAVVTLLLLAPLVSATRTRATVGASALGVVAILIWAAITLILFLLAASNGQVHTMHWWPSSRTFKSKGFESAVQMVGVLPILVVAYLCHMSLGHTSREVAYASERQLDNVSVVAVSLSTVAFLVISVCSYGIFGAKGLKADVLSSFTVKALQPIVWTRLAQACFMLVRLGFLVSLLAMFPLQMAPFRDSLWKLLFRQDLQGPGLWLVTYIVLFGVYWAAAYMTSIWGPLIVLGSTAGVLIAFVLPGLLATRLEEELSESRAARRSRMLGGWLLALIGLVIGVAGIVRVLFYRDPISD</sequence>
<keyword evidence="13" id="KW-0539">Nucleus</keyword>
<keyword evidence="7" id="KW-0158">Chromosome</keyword>
<dbReference type="OrthoDB" id="28208at2759"/>
<organism evidence="20 21">
    <name type="scientific">Chlorella sorokiniana</name>
    <name type="common">Freshwater green alga</name>
    <dbReference type="NCBI Taxonomy" id="3076"/>
    <lineage>
        <taxon>Eukaryota</taxon>
        <taxon>Viridiplantae</taxon>
        <taxon>Chlorophyta</taxon>
        <taxon>core chlorophytes</taxon>
        <taxon>Trebouxiophyceae</taxon>
        <taxon>Chlorellales</taxon>
        <taxon>Chlorellaceae</taxon>
        <taxon>Chlorella clade</taxon>
        <taxon>Chlorella</taxon>
    </lineage>
</organism>
<keyword evidence="9" id="KW-0813">Transport</keyword>
<dbReference type="STRING" id="3076.A0A2P6U282"/>
<dbReference type="InterPro" id="IPR032454">
    <property type="entry name" value="Histone_H2A_C"/>
</dbReference>
<dbReference type="Proteomes" id="UP000239899">
    <property type="component" value="Unassembled WGS sequence"/>
</dbReference>
<feature type="transmembrane region" description="Helical" evidence="16">
    <location>
        <begin position="576"/>
        <end position="598"/>
    </location>
</feature>
<dbReference type="PROSITE" id="PS00046">
    <property type="entry name" value="HISTONE_H2A"/>
    <property type="match status" value="1"/>
</dbReference>
<dbReference type="FunFam" id="1.10.20.10:FF:000009">
    <property type="entry name" value="Histone H2A"/>
    <property type="match status" value="1"/>
</dbReference>
<dbReference type="GO" id="GO:0030527">
    <property type="term" value="F:structural constituent of chromatin"/>
    <property type="evidence" value="ECO:0007669"/>
    <property type="project" value="InterPro"/>
</dbReference>
<evidence type="ECO:0000256" key="1">
    <source>
        <dbReference type="ARBA" id="ARBA00002001"/>
    </source>
</evidence>
<keyword evidence="8 16" id="KW-0812">Transmembrane</keyword>
<accession>A0A2P6U282</accession>
<keyword evidence="12 16" id="KW-0472">Membrane</keyword>
<dbReference type="InterPro" id="IPR007125">
    <property type="entry name" value="H2A/H2B/H3"/>
</dbReference>
<dbReference type="PRINTS" id="PR00620">
    <property type="entry name" value="HISTONEH2A"/>
</dbReference>
<dbReference type="EMBL" id="LHPG02000002">
    <property type="protein sequence ID" value="PRW60423.1"/>
    <property type="molecule type" value="Genomic_DNA"/>
</dbReference>
<comment type="function">
    <text evidence="1">Core component of nucleosome. Nucleosomes wrap and compact DNA into chromatin, limiting DNA accessibility to the cellular machineries which require DNA as a template. Histones thereby play a central role in transcription regulation, DNA repair, DNA replication and chromosomal stability. DNA accessibility is regulated via a complex set of post-translational modifications of histones, also called histone code, and nucleosome remodeling.</text>
</comment>
<evidence type="ECO:0000256" key="3">
    <source>
        <dbReference type="ARBA" id="ARBA00004286"/>
    </source>
</evidence>
<proteinExistence type="inferred from homology"/>
<reference evidence="20 21" key="1">
    <citation type="journal article" date="2018" name="Plant J.">
        <title>Genome sequences of Chlorella sorokiniana UTEX 1602 and Micractinium conductrix SAG 241.80: implications to maltose excretion by a green alga.</title>
        <authorList>
            <person name="Arriola M.B."/>
            <person name="Velmurugan N."/>
            <person name="Zhang Y."/>
            <person name="Plunkett M.H."/>
            <person name="Hondzo H."/>
            <person name="Barney B.M."/>
        </authorList>
    </citation>
    <scope>NUCLEOTIDE SEQUENCE [LARGE SCALE GENOMIC DNA]</scope>
    <source>
        <strain evidence="21">UTEX 1602</strain>
    </source>
</reference>
<dbReference type="PANTHER" id="PTHR23430">
    <property type="entry name" value="HISTONE H2A"/>
    <property type="match status" value="1"/>
</dbReference>
<feature type="transmembrane region" description="Helical" evidence="16">
    <location>
        <begin position="264"/>
        <end position="285"/>
    </location>
</feature>
<keyword evidence="11" id="KW-0238">DNA-binding</keyword>
<evidence type="ECO:0000259" key="19">
    <source>
        <dbReference type="Pfam" id="PF16211"/>
    </source>
</evidence>
<evidence type="ECO:0000313" key="20">
    <source>
        <dbReference type="EMBL" id="PRW60423.1"/>
    </source>
</evidence>
<feature type="transmembrane region" description="Helical" evidence="16">
    <location>
        <begin position="376"/>
        <end position="397"/>
    </location>
</feature>
<evidence type="ECO:0000256" key="2">
    <source>
        <dbReference type="ARBA" id="ARBA00004123"/>
    </source>
</evidence>
<feature type="transmembrane region" description="Helical" evidence="16">
    <location>
        <begin position="418"/>
        <end position="441"/>
    </location>
</feature>
<feature type="transmembrane region" description="Helical" evidence="16">
    <location>
        <begin position="305"/>
        <end position="323"/>
    </location>
</feature>
<dbReference type="Pfam" id="PF01490">
    <property type="entry name" value="Aa_trans"/>
    <property type="match status" value="1"/>
</dbReference>
<evidence type="ECO:0000256" key="9">
    <source>
        <dbReference type="ARBA" id="ARBA00022970"/>
    </source>
</evidence>
<dbReference type="Gene3D" id="1.10.20.10">
    <property type="entry name" value="Histone, subunit A"/>
    <property type="match status" value="1"/>
</dbReference>